<gene>
    <name evidence="1" type="ORF">SDC9_212247</name>
</gene>
<reference evidence="1" key="1">
    <citation type="submission" date="2019-08" db="EMBL/GenBank/DDBJ databases">
        <authorList>
            <person name="Kucharzyk K."/>
            <person name="Murdoch R.W."/>
            <person name="Higgins S."/>
            <person name="Loffler F."/>
        </authorList>
    </citation>
    <scope>NUCLEOTIDE SEQUENCE</scope>
</reference>
<accession>A0A645JME8</accession>
<proteinExistence type="predicted"/>
<dbReference type="AlphaFoldDB" id="A0A645JME8"/>
<sequence length="86" mass="9906">MGAKRLDCRVCNYVCGDILHSVHCDAFIVEEKPYGIHTAWADPGNQGFIFFLRAGNHQRRHRRPGGMGSQRDNVKKRGRIFCAWYL</sequence>
<protein>
    <submittedName>
        <fullName evidence="1">Uncharacterized protein</fullName>
    </submittedName>
</protein>
<organism evidence="1">
    <name type="scientific">bioreactor metagenome</name>
    <dbReference type="NCBI Taxonomy" id="1076179"/>
    <lineage>
        <taxon>unclassified sequences</taxon>
        <taxon>metagenomes</taxon>
        <taxon>ecological metagenomes</taxon>
    </lineage>
</organism>
<evidence type="ECO:0000313" key="1">
    <source>
        <dbReference type="EMBL" id="MPN64472.1"/>
    </source>
</evidence>
<name>A0A645JME8_9ZZZZ</name>
<dbReference type="EMBL" id="VSSQ01145389">
    <property type="protein sequence ID" value="MPN64472.1"/>
    <property type="molecule type" value="Genomic_DNA"/>
</dbReference>
<comment type="caution">
    <text evidence="1">The sequence shown here is derived from an EMBL/GenBank/DDBJ whole genome shotgun (WGS) entry which is preliminary data.</text>
</comment>